<protein>
    <submittedName>
        <fullName evidence="2">PhzF family phenazine biosynthesis protein</fullName>
    </submittedName>
</protein>
<sequence length="309" mass="33619">MKSYPYYICDVFTDKRFGGNQLAVLPDAQGLTSKQMQQIAREFNFPESTFVFPAEQGNTRKVRIFTPSTEVPFAGHPNVGTAFLLAKTGQLVFQQRKDVLQTVIFEEKAGLVPISITQRADGGIFCELNAPEMLSLGLSIDAPLVAEALSLNIDDICLSTHQPIVASVGLPFLMVELMSLDALSRARAKLDVFEKIQALGVTPDIHLYVRRDEVSKAEKQFDIQARMFAPFDGVPEDPATGSANCALAGLLANHSSQQDGMLDWTIAQGVEMGRPSVLKARALKKAGQVVDTWIGGGSVLVSKGELYLD</sequence>
<dbReference type="RefSeq" id="WP_142870513.1">
    <property type="nucleotide sequence ID" value="NZ_CP045503.2"/>
</dbReference>
<name>A0ABX6V766_9GAMM</name>
<dbReference type="PANTHER" id="PTHR13774:SF32">
    <property type="entry name" value="ANTISENSE-ENHANCING SEQUENCE 1"/>
    <property type="match status" value="1"/>
</dbReference>
<organism evidence="2 3">
    <name type="scientific">Shewanella eurypsychrophilus</name>
    <dbReference type="NCBI Taxonomy" id="2593656"/>
    <lineage>
        <taxon>Bacteria</taxon>
        <taxon>Pseudomonadati</taxon>
        <taxon>Pseudomonadota</taxon>
        <taxon>Gammaproteobacteria</taxon>
        <taxon>Alteromonadales</taxon>
        <taxon>Shewanellaceae</taxon>
        <taxon>Shewanella</taxon>
    </lineage>
</organism>
<accession>A0ABX6V766</accession>
<gene>
    <name evidence="2" type="ORF">FM038_009740</name>
</gene>
<dbReference type="Pfam" id="PF02567">
    <property type="entry name" value="PhzC-PhzF"/>
    <property type="match status" value="1"/>
</dbReference>
<evidence type="ECO:0000256" key="1">
    <source>
        <dbReference type="ARBA" id="ARBA00008270"/>
    </source>
</evidence>
<dbReference type="NCBIfam" id="TIGR00654">
    <property type="entry name" value="PhzF_family"/>
    <property type="match status" value="1"/>
</dbReference>
<evidence type="ECO:0000313" key="2">
    <source>
        <dbReference type="EMBL" id="QPG57694.1"/>
    </source>
</evidence>
<proteinExistence type="inferred from homology"/>
<evidence type="ECO:0000313" key="3">
    <source>
        <dbReference type="Proteomes" id="UP000316416"/>
    </source>
</evidence>
<dbReference type="PIRSF" id="PIRSF016184">
    <property type="entry name" value="PhzC_PhzF"/>
    <property type="match status" value="1"/>
</dbReference>
<dbReference type="Gene3D" id="3.10.310.10">
    <property type="entry name" value="Diaminopimelate Epimerase, Chain A, domain 1"/>
    <property type="match status" value="2"/>
</dbReference>
<dbReference type="EMBL" id="CP045503">
    <property type="protein sequence ID" value="QPG57694.1"/>
    <property type="molecule type" value="Genomic_DNA"/>
</dbReference>
<dbReference type="SUPFAM" id="SSF54506">
    <property type="entry name" value="Diaminopimelate epimerase-like"/>
    <property type="match status" value="1"/>
</dbReference>
<dbReference type="Proteomes" id="UP000316416">
    <property type="component" value="Chromosome"/>
</dbReference>
<dbReference type="InterPro" id="IPR003719">
    <property type="entry name" value="Phenazine_PhzF-like"/>
</dbReference>
<keyword evidence="3" id="KW-1185">Reference proteome</keyword>
<reference evidence="2" key="1">
    <citation type="submission" date="2021-07" db="EMBL/GenBank/DDBJ databases">
        <title>Shewanella sp. YLB-07 whole genome sequence.</title>
        <authorList>
            <person name="Yu L."/>
        </authorList>
    </citation>
    <scope>NUCLEOTIDE SEQUENCE</scope>
    <source>
        <strain evidence="2">YLB-08</strain>
    </source>
</reference>
<comment type="similarity">
    <text evidence="1">Belongs to the PhzF family.</text>
</comment>
<dbReference type="PANTHER" id="PTHR13774">
    <property type="entry name" value="PHENAZINE BIOSYNTHESIS PROTEIN"/>
    <property type="match status" value="1"/>
</dbReference>